<dbReference type="NCBIfam" id="TIGR02532">
    <property type="entry name" value="IV_pilin_GFxxxE"/>
    <property type="match status" value="1"/>
</dbReference>
<dbReference type="InterPro" id="IPR012902">
    <property type="entry name" value="N_methyl_site"/>
</dbReference>
<keyword evidence="1" id="KW-1133">Transmembrane helix</keyword>
<sequence>MGGNLVLQREQAGFTLVELMVAMVIGSVIILGAGQLLLTTFTTFERVDALSRQQEALIFAAQTLTRDIRRGQGHLYEINDSLVDDATCALRRDSQPLIEGLYKGGNECSSITLFDNDTQGIAGLHRVTLTFAGDSQRSFSWRVMQRDQIANHALSGDGL</sequence>
<keyword evidence="1" id="KW-0812">Transmembrane</keyword>
<reference evidence="2 3" key="1">
    <citation type="submission" date="2018-12" db="EMBL/GenBank/DDBJ databases">
        <title>three novel Halomonas strain isolated from plants.</title>
        <authorList>
            <person name="Sun C."/>
        </authorList>
    </citation>
    <scope>NUCLEOTIDE SEQUENCE [LARGE SCALE GENOMIC DNA]</scope>
    <source>
        <strain evidence="2 3">JCM 18142</strain>
    </source>
</reference>
<evidence type="ECO:0000256" key="1">
    <source>
        <dbReference type="SAM" id="Phobius"/>
    </source>
</evidence>
<accession>A0A433KTJ5</accession>
<name>A0A433KTJ5_9GAMM</name>
<organism evidence="2 3">
    <name type="scientific">Vreelandella nanhaiensis</name>
    <dbReference type="NCBI Taxonomy" id="1258546"/>
    <lineage>
        <taxon>Bacteria</taxon>
        <taxon>Pseudomonadati</taxon>
        <taxon>Pseudomonadota</taxon>
        <taxon>Gammaproteobacteria</taxon>
        <taxon>Oceanospirillales</taxon>
        <taxon>Halomonadaceae</taxon>
        <taxon>Vreelandella</taxon>
    </lineage>
</organism>
<dbReference type="Proteomes" id="UP000287023">
    <property type="component" value="Unassembled WGS sequence"/>
</dbReference>
<protein>
    <submittedName>
        <fullName evidence="2">Prepilin-type N-terminal cleavage/methylation domain-containing protein</fullName>
    </submittedName>
</protein>
<keyword evidence="3" id="KW-1185">Reference proteome</keyword>
<feature type="transmembrane region" description="Helical" evidence="1">
    <location>
        <begin position="20"/>
        <end position="44"/>
    </location>
</feature>
<keyword evidence="1" id="KW-0472">Membrane</keyword>
<dbReference type="InterPro" id="IPR045584">
    <property type="entry name" value="Pilin-like"/>
</dbReference>
<evidence type="ECO:0000313" key="2">
    <source>
        <dbReference type="EMBL" id="RUR33008.1"/>
    </source>
</evidence>
<dbReference type="AlphaFoldDB" id="A0A433KTJ5"/>
<dbReference type="PROSITE" id="PS00409">
    <property type="entry name" value="PROKAR_NTER_METHYL"/>
    <property type="match status" value="1"/>
</dbReference>
<gene>
    <name evidence="2" type="ORF">ELY38_05510</name>
</gene>
<dbReference type="SUPFAM" id="SSF54523">
    <property type="entry name" value="Pili subunits"/>
    <property type="match status" value="1"/>
</dbReference>
<comment type="caution">
    <text evidence="2">The sequence shown here is derived from an EMBL/GenBank/DDBJ whole genome shotgun (WGS) entry which is preliminary data.</text>
</comment>
<dbReference type="Pfam" id="PF07963">
    <property type="entry name" value="N_methyl"/>
    <property type="match status" value="1"/>
</dbReference>
<proteinExistence type="predicted"/>
<evidence type="ECO:0000313" key="3">
    <source>
        <dbReference type="Proteomes" id="UP000287023"/>
    </source>
</evidence>
<dbReference type="OrthoDB" id="5296662at2"/>
<dbReference type="EMBL" id="RZHF01000006">
    <property type="protein sequence ID" value="RUR33008.1"/>
    <property type="molecule type" value="Genomic_DNA"/>
</dbReference>